<sequence>MKSYKYNKIALAIMTTALAVTLVNCGGSSSSDSDDNNGGTGPSTFEVIQLSEQTPTLAKLRKAQNADETLTRIKNSLLVNSNHNYIFNTKTRTTFDTTSAPASADGNVENAVDSLNDDAGFSSTNLIEQGVDEADFVKYDGESLFISVNHTSDDLLIEPRVAQVTAASSPIAPDVWYPQDFESFIRVMQKDEFDVMQEVTRIDSPSDHHSYQNIYLSNDKLTAFATKNTWGWTYDDWRYPGIWQNGSVDIVSFDVADASQPAKLHNVSISGYLVRSRRIGNKLYVVSQFSPAYPAELDYAPQTKEDYKKNVDLVNALSSQQLFPTITINDAEPVALGDMATCYLPDNSDEHSSYGNVLSVTVFDVDDLTNYSTSCLNTYTDGFYMSQNAIYLTSQVYNEGESSLAIHKLDVTDTGVEYTASGSVPGYLGWRGVSFKMNEKDDLFRVITTKRTGDPNDNFDHQLFVLQTNEQQSSLEPIAQLPNDTYPKKIGKDNEDIYAVRFIGDKAYVVTFERIDPLYVIDLSQPNDPKITGELEIPGFSTYLHPLDDNHILGIGEDATGRFGEIINSSLADESSDSQTPSHSVTQGEGGIKFGIFNISDINNPIEVQSLVLGDSGSRSEALYEHKAISMLKTSDSTFRLAIPSSISQKTADRQWGTWQYSGLETFNIDLTNTTQPLAYNGAIKAEQRSDDKRWRTYGSNGRGVIHNDQLFYVHGHTVWSALWQSPESATVEQAVMPAQQYVVESRGILQCQGGGTSLADSAQKLTDANVSVIGSKCMGGLAVPAVCGASTGELNAHQINTVDLSTAIQLGFSKASAFGNELIDVDCSPITQVSQ</sequence>
<proteinExistence type="predicted"/>
<evidence type="ECO:0000313" key="2">
    <source>
        <dbReference type="EMBL" id="AWB65092.1"/>
    </source>
</evidence>
<accession>A0A2S0VLL0</accession>
<evidence type="ECO:0008006" key="4">
    <source>
        <dbReference type="Google" id="ProtNLM"/>
    </source>
</evidence>
<feature type="signal peptide" evidence="1">
    <location>
        <begin position="1"/>
        <end position="19"/>
    </location>
</feature>
<name>A0A2S0VLL0_9ALTE</name>
<keyword evidence="1" id="KW-0732">Signal</keyword>
<dbReference type="RefSeq" id="WP_108601170.1">
    <property type="nucleotide sequence ID" value="NZ_CP026604.1"/>
</dbReference>
<dbReference type="AlphaFoldDB" id="A0A2S0VLL0"/>
<organism evidence="2 3">
    <name type="scientific">Saccharobesus litoralis</name>
    <dbReference type="NCBI Taxonomy" id="2172099"/>
    <lineage>
        <taxon>Bacteria</taxon>
        <taxon>Pseudomonadati</taxon>
        <taxon>Pseudomonadota</taxon>
        <taxon>Gammaproteobacteria</taxon>
        <taxon>Alteromonadales</taxon>
        <taxon>Alteromonadaceae</taxon>
        <taxon>Saccharobesus</taxon>
    </lineage>
</organism>
<dbReference type="EMBL" id="CP026604">
    <property type="protein sequence ID" value="AWB65092.1"/>
    <property type="molecule type" value="Genomic_DNA"/>
</dbReference>
<gene>
    <name evidence="2" type="ORF">C2869_00935</name>
</gene>
<keyword evidence="3" id="KW-1185">Reference proteome</keyword>
<evidence type="ECO:0000313" key="3">
    <source>
        <dbReference type="Proteomes" id="UP000244441"/>
    </source>
</evidence>
<feature type="chain" id="PRO_5015640686" description="Beta propeller domain-containing protein" evidence="1">
    <location>
        <begin position="20"/>
        <end position="836"/>
    </location>
</feature>
<dbReference type="KEGG" id="cate:C2869_00935"/>
<evidence type="ECO:0000256" key="1">
    <source>
        <dbReference type="SAM" id="SignalP"/>
    </source>
</evidence>
<dbReference type="OrthoDB" id="9778998at2"/>
<dbReference type="InterPro" id="IPR019198">
    <property type="entry name" value="Beta_propeller_containing"/>
</dbReference>
<dbReference type="Proteomes" id="UP000244441">
    <property type="component" value="Chromosome"/>
</dbReference>
<reference evidence="2 3" key="1">
    <citation type="submission" date="2018-01" db="EMBL/GenBank/DDBJ databases">
        <title>Genome sequence of a Cantenovulum-like bacteria.</title>
        <authorList>
            <person name="Tan W.R."/>
            <person name="Lau N.-S."/>
            <person name="Go F."/>
            <person name="Amirul A.-A.A."/>
        </authorList>
    </citation>
    <scope>NUCLEOTIDE SEQUENCE [LARGE SCALE GENOMIC DNA]</scope>
    <source>
        <strain evidence="2 3">CCB-QB4</strain>
    </source>
</reference>
<protein>
    <recommendedName>
        <fullName evidence="4">Beta propeller domain-containing protein</fullName>
    </recommendedName>
</protein>
<dbReference type="Pfam" id="PF09826">
    <property type="entry name" value="Beta_propel"/>
    <property type="match status" value="1"/>
</dbReference>